<evidence type="ECO:0000256" key="1">
    <source>
        <dbReference type="ARBA" id="ARBA00005254"/>
    </source>
</evidence>
<dbReference type="EMBL" id="JBHRTR010000029">
    <property type="protein sequence ID" value="MFC3228970.1"/>
    <property type="molecule type" value="Genomic_DNA"/>
</dbReference>
<evidence type="ECO:0000313" key="2">
    <source>
        <dbReference type="EMBL" id="MFC3228970.1"/>
    </source>
</evidence>
<accession>A0ABV7L2S6</accession>
<dbReference type="InterPro" id="IPR051683">
    <property type="entry name" value="Enoyl-CoA_Hydratase/Isomerase"/>
</dbReference>
<dbReference type="CDD" id="cd06558">
    <property type="entry name" value="crotonase-like"/>
    <property type="match status" value="1"/>
</dbReference>
<dbReference type="InterPro" id="IPR029045">
    <property type="entry name" value="ClpP/crotonase-like_dom_sf"/>
</dbReference>
<gene>
    <name evidence="2" type="ORF">ACFOGJ_17125</name>
</gene>
<dbReference type="SUPFAM" id="SSF52096">
    <property type="entry name" value="ClpP/crotonase"/>
    <property type="match status" value="1"/>
</dbReference>
<dbReference type="PANTHER" id="PTHR42964">
    <property type="entry name" value="ENOYL-COA HYDRATASE"/>
    <property type="match status" value="1"/>
</dbReference>
<comment type="similarity">
    <text evidence="1">Belongs to the enoyl-CoA hydratase/isomerase family.</text>
</comment>
<name>A0ABV7L2S6_9PROT</name>
<proteinExistence type="inferred from homology"/>
<sequence length="271" mass="28570">MTELPKTETLLLARDGAWLTIWFNRPEARNALSQELTGELVAVLQAVRGDRSIRGITLRGKGGTFCAGGDLKGFKSNYQGGEQGVAEVAASSRAGGEMFDLINEMPQVVVILVEGAAMAGGLGMVCTADVVAVTADAKFALTETTLGIPPAQIAPFVAQRLGLRTARRLMLTASRFDGAEAGRLGLADHVVDDAAGLEAVEAEVRKQVMRCAPGANAVTKEILLATRHLDRPAMLDFAADGFARCMLGEEGREGIASFLEKRKPAWTGGAS</sequence>
<keyword evidence="3" id="KW-1185">Reference proteome</keyword>
<dbReference type="Gene3D" id="1.10.12.10">
    <property type="entry name" value="Lyase 2-enoyl-coa Hydratase, Chain A, domain 2"/>
    <property type="match status" value="1"/>
</dbReference>
<dbReference type="InterPro" id="IPR001753">
    <property type="entry name" value="Enoyl-CoA_hydra/iso"/>
</dbReference>
<reference evidence="3" key="1">
    <citation type="journal article" date="2019" name="Int. J. Syst. Evol. Microbiol.">
        <title>The Global Catalogue of Microorganisms (GCM) 10K type strain sequencing project: providing services to taxonomists for standard genome sequencing and annotation.</title>
        <authorList>
            <consortium name="The Broad Institute Genomics Platform"/>
            <consortium name="The Broad Institute Genome Sequencing Center for Infectious Disease"/>
            <person name="Wu L."/>
            <person name="Ma J."/>
        </authorList>
    </citation>
    <scope>NUCLEOTIDE SEQUENCE [LARGE SCALE GENOMIC DNA]</scope>
    <source>
        <strain evidence="3">KCTC 42964</strain>
    </source>
</reference>
<dbReference type="InterPro" id="IPR014748">
    <property type="entry name" value="Enoyl-CoA_hydra_C"/>
</dbReference>
<comment type="caution">
    <text evidence="2">The sequence shown here is derived from an EMBL/GenBank/DDBJ whole genome shotgun (WGS) entry which is preliminary data.</text>
</comment>
<dbReference type="Gene3D" id="3.90.226.10">
    <property type="entry name" value="2-enoyl-CoA Hydratase, Chain A, domain 1"/>
    <property type="match status" value="1"/>
</dbReference>
<dbReference type="Proteomes" id="UP001595528">
    <property type="component" value="Unassembled WGS sequence"/>
</dbReference>
<protein>
    <submittedName>
        <fullName evidence="2">Enoyl-CoA hydratase/isomerase family protein</fullName>
    </submittedName>
</protein>
<evidence type="ECO:0000313" key="3">
    <source>
        <dbReference type="Proteomes" id="UP001595528"/>
    </source>
</evidence>
<organism evidence="2 3">
    <name type="scientific">Marinibaculum pumilum</name>
    <dbReference type="NCBI Taxonomy" id="1766165"/>
    <lineage>
        <taxon>Bacteria</taxon>
        <taxon>Pseudomonadati</taxon>
        <taxon>Pseudomonadota</taxon>
        <taxon>Alphaproteobacteria</taxon>
        <taxon>Rhodospirillales</taxon>
        <taxon>Rhodospirillaceae</taxon>
        <taxon>Marinibaculum</taxon>
    </lineage>
</organism>
<dbReference type="PANTHER" id="PTHR42964:SF1">
    <property type="entry name" value="POLYKETIDE BIOSYNTHESIS ENOYL-COA HYDRATASE PKSH-RELATED"/>
    <property type="match status" value="1"/>
</dbReference>
<dbReference type="Pfam" id="PF00378">
    <property type="entry name" value="ECH_1"/>
    <property type="match status" value="1"/>
</dbReference>
<dbReference type="RefSeq" id="WP_379902657.1">
    <property type="nucleotide sequence ID" value="NZ_JBHRTR010000029.1"/>
</dbReference>